<sequence>MLKKNHTVGAASSQGRFLAVVLLVYLWASAAVARYEPTWESLDARPLPAWYDQAKVGIFLHWGVYSVPGYVSEWFWWYWMDQGFPTNKKVPQFMEDNYPPGFTYPAFAKDFTCEFFDPNEWARIFEDSGARYVVLTSKHHEGYTLWPSNVSFNWNSMDVGPKRDLVGELANAIRSKTHLVFGLYHSLFEWFNPLYRLDKSNNFTTDFFVKMKTMPELFELVKRYKPEVVWSDGDAGPPDYWRSREFLAWLYNDSPVKDTVVTNDRWGDGCTCKHGGYFTCDDRYNPAVSDYSPFNQFFVFVLVRSLLSCGGNILINVGPTHDGRIAPIFQERLAQLGSWLRVNGEAVYGSKAWKCQNDTLANTVWRYIRSPGTGRPPSGPPKTPQSCFDIDHSRSEAYLQARTLHPSSPETTKPCRMDTQEAPSEQEWRLVGSDQRLKDNITVVMKFTDGTALGTLPPDTIGNSVLQAAGLNSAERKDTFIKIRTIQNLIAIDTYRQSAAEKILRLQEVQMHGQTRSLIAYQASGKDTIKGVINGIQVSVPDEIIQRSLEVQGAKILQARRIASSKTILITLEGNRLPRYALYGRVVMRLYPYKPRSLFCHICAVIGHRADVCPNKPHFTTCLNCGTKLPPGSSENTPHNCEIQCQNCGGEHPANYPQCPARQEADHARREEERNRKRRQQAPPKKDPETHNRGRSRNRDRSQRRRSKSATGIQWPSLPTNNRYTQGQLDDGTTAVYVFVLEWPWGSELRLGSLNIDMDTEITMLGAESQAVTVVSSSATELRLKLPALTPDLLPSSWAWVLRVTGTADCNA</sequence>
<keyword evidence="2" id="KW-1185">Reference proteome</keyword>
<evidence type="ECO:0000313" key="1">
    <source>
        <dbReference type="EMBL" id="KAG0430352.1"/>
    </source>
</evidence>
<organism evidence="1 2">
    <name type="scientific">Ixodes persulcatus</name>
    <name type="common">Taiga tick</name>
    <dbReference type="NCBI Taxonomy" id="34615"/>
    <lineage>
        <taxon>Eukaryota</taxon>
        <taxon>Metazoa</taxon>
        <taxon>Ecdysozoa</taxon>
        <taxon>Arthropoda</taxon>
        <taxon>Chelicerata</taxon>
        <taxon>Arachnida</taxon>
        <taxon>Acari</taxon>
        <taxon>Parasitiformes</taxon>
        <taxon>Ixodida</taxon>
        <taxon>Ixodoidea</taxon>
        <taxon>Ixodidae</taxon>
        <taxon>Ixodinae</taxon>
        <taxon>Ixodes</taxon>
    </lineage>
</organism>
<evidence type="ECO:0000313" key="2">
    <source>
        <dbReference type="Proteomes" id="UP000805193"/>
    </source>
</evidence>
<proteinExistence type="predicted"/>
<accession>A0AC60QB28</accession>
<protein>
    <submittedName>
        <fullName evidence="1">Uncharacterized protein</fullName>
    </submittedName>
</protein>
<name>A0AC60QB28_IXOPE</name>
<dbReference type="EMBL" id="JABSTQ010009333">
    <property type="protein sequence ID" value="KAG0430352.1"/>
    <property type="molecule type" value="Genomic_DNA"/>
</dbReference>
<reference evidence="1 2" key="1">
    <citation type="journal article" date="2020" name="Cell">
        <title>Large-Scale Comparative Analyses of Tick Genomes Elucidate Their Genetic Diversity and Vector Capacities.</title>
        <authorList>
            <consortium name="Tick Genome and Microbiome Consortium (TIGMIC)"/>
            <person name="Jia N."/>
            <person name="Wang J."/>
            <person name="Shi W."/>
            <person name="Du L."/>
            <person name="Sun Y."/>
            <person name="Zhan W."/>
            <person name="Jiang J.F."/>
            <person name="Wang Q."/>
            <person name="Zhang B."/>
            <person name="Ji P."/>
            <person name="Bell-Sakyi L."/>
            <person name="Cui X.M."/>
            <person name="Yuan T.T."/>
            <person name="Jiang B.G."/>
            <person name="Yang W.F."/>
            <person name="Lam T.T."/>
            <person name="Chang Q.C."/>
            <person name="Ding S.J."/>
            <person name="Wang X.J."/>
            <person name="Zhu J.G."/>
            <person name="Ruan X.D."/>
            <person name="Zhao L."/>
            <person name="Wei J.T."/>
            <person name="Ye R.Z."/>
            <person name="Que T.C."/>
            <person name="Du C.H."/>
            <person name="Zhou Y.H."/>
            <person name="Cheng J.X."/>
            <person name="Dai P.F."/>
            <person name="Guo W.B."/>
            <person name="Han X.H."/>
            <person name="Huang E.J."/>
            <person name="Li L.F."/>
            <person name="Wei W."/>
            <person name="Gao Y.C."/>
            <person name="Liu J.Z."/>
            <person name="Shao H.Z."/>
            <person name="Wang X."/>
            <person name="Wang C.C."/>
            <person name="Yang T.C."/>
            <person name="Huo Q.B."/>
            <person name="Li W."/>
            <person name="Chen H.Y."/>
            <person name="Chen S.E."/>
            <person name="Zhou L.G."/>
            <person name="Ni X.B."/>
            <person name="Tian J.H."/>
            <person name="Sheng Y."/>
            <person name="Liu T."/>
            <person name="Pan Y.S."/>
            <person name="Xia L.Y."/>
            <person name="Li J."/>
            <person name="Zhao F."/>
            <person name="Cao W.C."/>
        </authorList>
    </citation>
    <scope>NUCLEOTIDE SEQUENCE [LARGE SCALE GENOMIC DNA]</scope>
    <source>
        <strain evidence="1">Iper-2018</strain>
    </source>
</reference>
<dbReference type="Proteomes" id="UP000805193">
    <property type="component" value="Unassembled WGS sequence"/>
</dbReference>
<comment type="caution">
    <text evidence="1">The sequence shown here is derived from an EMBL/GenBank/DDBJ whole genome shotgun (WGS) entry which is preliminary data.</text>
</comment>
<gene>
    <name evidence="1" type="ORF">HPB47_022771</name>
</gene>